<dbReference type="InterPro" id="IPR009057">
    <property type="entry name" value="Homeodomain-like_sf"/>
</dbReference>
<dbReference type="PROSITE" id="PS50977">
    <property type="entry name" value="HTH_TETR_2"/>
    <property type="match status" value="1"/>
</dbReference>
<evidence type="ECO:0000259" key="5">
    <source>
        <dbReference type="PROSITE" id="PS50977"/>
    </source>
</evidence>
<dbReference type="PANTHER" id="PTHR30055">
    <property type="entry name" value="HTH-TYPE TRANSCRIPTIONAL REGULATOR RUTR"/>
    <property type="match status" value="1"/>
</dbReference>
<evidence type="ECO:0000256" key="4">
    <source>
        <dbReference type="PROSITE-ProRule" id="PRU00335"/>
    </source>
</evidence>
<keyword evidence="3" id="KW-0804">Transcription</keyword>
<sequence>MCPPPSRAELRRNNVKQVARQLFIERGFHATGIALIAKLSGVAVQQLYRDFPSKEDIIAAIVAEDCDRFADLATLNSALAEDDREALRNWLESATCRKDKENDILFLEIAAEASRNERIHSIFSDVRRTMSDNISRAFAGLAGSETVQDEHRLLSEAFMIVTVGSACTRALHQADTHAAGTKLISCLIDGFQAEPDR</sequence>
<dbReference type="STRING" id="1560345.AWL63_03185"/>
<dbReference type="KEGG" id="span:AWL63_03185"/>
<feature type="domain" description="HTH tetR-type" evidence="5">
    <location>
        <begin position="9"/>
        <end position="69"/>
    </location>
</feature>
<proteinExistence type="predicted"/>
<name>A0A1B3ZGC1_9SPHN</name>
<evidence type="ECO:0000256" key="1">
    <source>
        <dbReference type="ARBA" id="ARBA00023015"/>
    </source>
</evidence>
<keyword evidence="2 4" id="KW-0238">DNA-binding</keyword>
<dbReference type="Pfam" id="PF00440">
    <property type="entry name" value="TetR_N"/>
    <property type="match status" value="1"/>
</dbReference>
<dbReference type="Proteomes" id="UP000094256">
    <property type="component" value="Chromosome"/>
</dbReference>
<evidence type="ECO:0000313" key="6">
    <source>
        <dbReference type="EMBL" id="AOH86476.1"/>
    </source>
</evidence>
<accession>A0A1B3ZGC1</accession>
<gene>
    <name evidence="6" type="ORF">AWL63_03185</name>
</gene>
<keyword evidence="1" id="KW-0805">Transcription regulation</keyword>
<dbReference type="Gene3D" id="1.10.357.10">
    <property type="entry name" value="Tetracycline Repressor, domain 2"/>
    <property type="match status" value="1"/>
</dbReference>
<dbReference type="GO" id="GO:0000976">
    <property type="term" value="F:transcription cis-regulatory region binding"/>
    <property type="evidence" value="ECO:0007669"/>
    <property type="project" value="TreeGrafter"/>
</dbReference>
<evidence type="ECO:0000256" key="2">
    <source>
        <dbReference type="ARBA" id="ARBA00023125"/>
    </source>
</evidence>
<feature type="DNA-binding region" description="H-T-H motif" evidence="4">
    <location>
        <begin position="32"/>
        <end position="51"/>
    </location>
</feature>
<reference evidence="6 7" key="1">
    <citation type="submission" date="2016-01" db="EMBL/GenBank/DDBJ databases">
        <title>Complete genome and mega plasmid sequence of Sphingomonas panacis DCY99 elicits systemic resistance in rice to Xanthomonas oryzae.</title>
        <authorList>
            <person name="Kim Y.J."/>
            <person name="Yang D.C."/>
            <person name="Sing P."/>
        </authorList>
    </citation>
    <scope>NUCLEOTIDE SEQUENCE [LARGE SCALE GENOMIC DNA]</scope>
    <source>
        <strain evidence="6 7">DCY99</strain>
    </source>
</reference>
<dbReference type="InterPro" id="IPR001647">
    <property type="entry name" value="HTH_TetR"/>
</dbReference>
<evidence type="ECO:0000313" key="7">
    <source>
        <dbReference type="Proteomes" id="UP000094256"/>
    </source>
</evidence>
<dbReference type="PRINTS" id="PR00455">
    <property type="entry name" value="HTHTETR"/>
</dbReference>
<protein>
    <submittedName>
        <fullName evidence="6">TetR family transcriptional regulator</fullName>
    </submittedName>
</protein>
<keyword evidence="7" id="KW-1185">Reference proteome</keyword>
<dbReference type="EMBL" id="CP014168">
    <property type="protein sequence ID" value="AOH86476.1"/>
    <property type="molecule type" value="Genomic_DNA"/>
</dbReference>
<dbReference type="GO" id="GO:0003700">
    <property type="term" value="F:DNA-binding transcription factor activity"/>
    <property type="evidence" value="ECO:0007669"/>
    <property type="project" value="TreeGrafter"/>
</dbReference>
<dbReference type="InterPro" id="IPR050109">
    <property type="entry name" value="HTH-type_TetR-like_transc_reg"/>
</dbReference>
<dbReference type="PANTHER" id="PTHR30055:SF234">
    <property type="entry name" value="HTH-TYPE TRANSCRIPTIONAL REGULATOR BETI"/>
    <property type="match status" value="1"/>
</dbReference>
<evidence type="ECO:0000256" key="3">
    <source>
        <dbReference type="ARBA" id="ARBA00023163"/>
    </source>
</evidence>
<dbReference type="SUPFAM" id="SSF46689">
    <property type="entry name" value="Homeodomain-like"/>
    <property type="match status" value="1"/>
</dbReference>
<organism evidence="6 7">
    <name type="scientific">Sphingomonas panacis</name>
    <dbReference type="NCBI Taxonomy" id="1560345"/>
    <lineage>
        <taxon>Bacteria</taxon>
        <taxon>Pseudomonadati</taxon>
        <taxon>Pseudomonadota</taxon>
        <taxon>Alphaproteobacteria</taxon>
        <taxon>Sphingomonadales</taxon>
        <taxon>Sphingomonadaceae</taxon>
        <taxon>Sphingomonas</taxon>
    </lineage>
</organism>
<dbReference type="AlphaFoldDB" id="A0A1B3ZGC1"/>